<dbReference type="InterPro" id="IPR036318">
    <property type="entry name" value="FAD-bd_PCMH-like_sf"/>
</dbReference>
<dbReference type="SUPFAM" id="SSF54631">
    <property type="entry name" value="CBS-domain pair"/>
    <property type="match status" value="1"/>
</dbReference>
<keyword evidence="2" id="KW-0677">Repeat</keyword>
<evidence type="ECO:0000256" key="5">
    <source>
        <dbReference type="SAM" id="MobiDB-lite"/>
    </source>
</evidence>
<comment type="similarity">
    <text evidence="1">Belongs to the UPF0053 family. Hemolysin C subfamily.</text>
</comment>
<evidence type="ECO:0000313" key="7">
    <source>
        <dbReference type="EMBL" id="EEQ97040.1"/>
    </source>
</evidence>
<feature type="region of interest" description="Disordered" evidence="5">
    <location>
        <begin position="153"/>
        <end position="172"/>
    </location>
</feature>
<proteinExistence type="inferred from homology"/>
<reference evidence="7 8" key="1">
    <citation type="submission" date="2009-05" db="EMBL/GenBank/DDBJ databases">
        <authorList>
            <person name="Setubal J.C."/>
            <person name="Boyle S."/>
            <person name="Crasta O.R."/>
            <person name="Gillespie J.J."/>
            <person name="Kenyon R.W."/>
            <person name="Lu J."/>
            <person name="Mane S."/>
            <person name="Nagrani S."/>
            <person name="Shallom J.M."/>
            <person name="Shallom S."/>
            <person name="Shukla M."/>
            <person name="Snyder E.E."/>
            <person name="Sobral B.W."/>
            <person name="Wattam A.R."/>
            <person name="Will R."/>
            <person name="Williams K."/>
            <person name="Yoo H."/>
            <person name="Munk C."/>
            <person name="Tapia R."/>
            <person name="Green L."/>
            <person name="Rogers Y."/>
            <person name="Detter J.C."/>
            <person name="Bruce D."/>
            <person name="Brettin T.S."/>
            <person name="Tsolis R."/>
        </authorList>
    </citation>
    <scope>NUCLEOTIDE SEQUENCE [LARGE SCALE GENOMIC DNA]</scope>
    <source>
        <strain evidence="7 8">LMG 3301</strain>
    </source>
</reference>
<evidence type="ECO:0000256" key="4">
    <source>
        <dbReference type="PROSITE-ProRule" id="PRU00703"/>
    </source>
</evidence>
<name>C4WEK4_9HYPH</name>
<evidence type="ECO:0000313" key="8">
    <source>
        <dbReference type="Proteomes" id="UP000004386"/>
    </source>
</evidence>
<dbReference type="Proteomes" id="UP000004386">
    <property type="component" value="Unassembled WGS sequence"/>
</dbReference>
<dbReference type="InterPro" id="IPR046342">
    <property type="entry name" value="CBS_dom_sf"/>
</dbReference>
<dbReference type="GO" id="GO:0050660">
    <property type="term" value="F:flavin adenine dinucleotide binding"/>
    <property type="evidence" value="ECO:0007669"/>
    <property type="project" value="InterPro"/>
</dbReference>
<comment type="caution">
    <text evidence="7">The sequence shown here is derived from an EMBL/GenBank/DDBJ whole genome shotgun (WGS) entry which is preliminary data.</text>
</comment>
<organism evidence="7 8">
    <name type="scientific">Brucella intermedia LMG 3301</name>
    <dbReference type="NCBI Taxonomy" id="641118"/>
    <lineage>
        <taxon>Bacteria</taxon>
        <taxon>Pseudomonadati</taxon>
        <taxon>Pseudomonadota</taxon>
        <taxon>Alphaproteobacteria</taxon>
        <taxon>Hyphomicrobiales</taxon>
        <taxon>Brucellaceae</taxon>
        <taxon>Brucella/Ochrobactrum group</taxon>
        <taxon>Brucella</taxon>
    </lineage>
</organism>
<dbReference type="HOGENOM" id="CLU_015237_3_1_5"/>
<dbReference type="PANTHER" id="PTHR22777:SF27">
    <property type="entry name" value="MAGNESIUM AND COBALT EFFLUX PROTEIN CORC"/>
    <property type="match status" value="1"/>
</dbReference>
<evidence type="ECO:0000256" key="3">
    <source>
        <dbReference type="ARBA" id="ARBA00023122"/>
    </source>
</evidence>
<dbReference type="InterPro" id="IPR044751">
    <property type="entry name" value="Ion_transp-like_CBS"/>
</dbReference>
<dbReference type="PROSITE" id="PS51371">
    <property type="entry name" value="CBS"/>
    <property type="match status" value="2"/>
</dbReference>
<dbReference type="SUPFAM" id="SSF56176">
    <property type="entry name" value="FAD-binding/transporter-associated domain-like"/>
    <property type="match status" value="1"/>
</dbReference>
<evidence type="ECO:0000259" key="6">
    <source>
        <dbReference type="PROSITE" id="PS51371"/>
    </source>
</evidence>
<dbReference type="Gene3D" id="3.10.580.10">
    <property type="entry name" value="CBS-domain"/>
    <property type="match status" value="1"/>
</dbReference>
<feature type="domain" description="CBS" evidence="6">
    <location>
        <begin position="97"/>
        <end position="158"/>
    </location>
</feature>
<evidence type="ECO:0000256" key="2">
    <source>
        <dbReference type="ARBA" id="ARBA00022737"/>
    </source>
</evidence>
<dbReference type="PANTHER" id="PTHR22777">
    <property type="entry name" value="HEMOLYSIN-RELATED"/>
    <property type="match status" value="1"/>
</dbReference>
<dbReference type="SMART" id="SM01091">
    <property type="entry name" value="CorC_HlyC"/>
    <property type="match status" value="1"/>
</dbReference>
<dbReference type="GO" id="GO:0005886">
    <property type="term" value="C:plasma membrane"/>
    <property type="evidence" value="ECO:0007669"/>
    <property type="project" value="TreeGrafter"/>
</dbReference>
<sequence length="376" mass="41533">MTMADQTSHPPSAGENRSETQDAEGQSTQRSVVAEKRSLLSNIFPFMRSRQSSSLREDLADALSSTASEQDSAFSPEEKAMLHNILRLREIRVEDVMIPRADVEAVEISTPLWEVLELFEKSGHSRMPVYAETLDDPRGMIHIRDVLNYITKQARQKTTRRSSPRSKATAEDKAAKFDMGRIDLTKTIGELNLMRKVLFVPPSMMASGLMARMQATHIQMALVIDEYGGTDGLVSLEDIVEMVVGDIEDEHDDEEIMIAEEADGVFVVDARADLEELAAKIGPSFEVGEHGEDVDTVGGLIFSVLGRIPVRGEVVQAIPGYEFHVLEVDPRRVKKVRIVPLSAADRRRQQRAVVSAKPGEQPAQAETATDAPKEAG</sequence>
<dbReference type="AlphaFoldDB" id="C4WEK4"/>
<dbReference type="EMBL" id="ACQA01000001">
    <property type="protein sequence ID" value="EEQ97040.1"/>
    <property type="molecule type" value="Genomic_DNA"/>
</dbReference>
<feature type="region of interest" description="Disordered" evidence="5">
    <location>
        <begin position="1"/>
        <end position="34"/>
    </location>
</feature>
<dbReference type="CDD" id="cd04590">
    <property type="entry name" value="CBS_pair_CorC_HlyC_assoc"/>
    <property type="match status" value="1"/>
</dbReference>
<dbReference type="InterPro" id="IPR000644">
    <property type="entry name" value="CBS_dom"/>
</dbReference>
<gene>
    <name evidence="7" type="ORF">OINT_1002522</name>
</gene>
<feature type="compositionally biased region" description="Polar residues" evidence="5">
    <location>
        <begin position="1"/>
        <end position="10"/>
    </location>
</feature>
<dbReference type="InterPro" id="IPR016169">
    <property type="entry name" value="FAD-bd_PCMH_sub2"/>
</dbReference>
<dbReference type="Gene3D" id="3.30.465.10">
    <property type="match status" value="1"/>
</dbReference>
<keyword evidence="3 4" id="KW-0129">CBS domain</keyword>
<feature type="region of interest" description="Disordered" evidence="5">
    <location>
        <begin position="345"/>
        <end position="376"/>
    </location>
</feature>
<evidence type="ECO:0000256" key="1">
    <source>
        <dbReference type="ARBA" id="ARBA00006446"/>
    </source>
</evidence>
<feature type="compositionally biased region" description="Basic residues" evidence="5">
    <location>
        <begin position="154"/>
        <end position="164"/>
    </location>
</feature>
<dbReference type="InterPro" id="IPR005170">
    <property type="entry name" value="Transptr-assoc_dom"/>
</dbReference>
<dbReference type="Pfam" id="PF03471">
    <property type="entry name" value="CorC_HlyC"/>
    <property type="match status" value="1"/>
</dbReference>
<feature type="domain" description="CBS" evidence="6">
    <location>
        <begin position="193"/>
        <end position="254"/>
    </location>
</feature>
<dbReference type="Pfam" id="PF00571">
    <property type="entry name" value="CBS"/>
    <property type="match status" value="2"/>
</dbReference>
<protein>
    <submittedName>
        <fullName evidence="7">Hemolysin C</fullName>
    </submittedName>
</protein>
<accession>C4WEK4</accession>